<evidence type="ECO:0000313" key="8">
    <source>
        <dbReference type="Proteomes" id="UP000195402"/>
    </source>
</evidence>
<comment type="similarity">
    <text evidence="2 6">Belongs to the CTL (choline transporter-like) family.</text>
</comment>
<evidence type="ECO:0000256" key="1">
    <source>
        <dbReference type="ARBA" id="ARBA00004141"/>
    </source>
</evidence>
<comment type="function">
    <text evidence="6">Choline transporter.</text>
</comment>
<evidence type="ECO:0000256" key="3">
    <source>
        <dbReference type="ARBA" id="ARBA00022692"/>
    </source>
</evidence>
<feature type="transmembrane region" description="Helical" evidence="6">
    <location>
        <begin position="121"/>
        <end position="143"/>
    </location>
</feature>
<protein>
    <recommendedName>
        <fullName evidence="6">Choline transporter-like protein</fullName>
    </recommendedName>
</protein>
<dbReference type="STRING" id="56857.A0A200R165"/>
<keyword evidence="5 6" id="KW-0472">Membrane</keyword>
<feature type="transmembrane region" description="Helical" evidence="6">
    <location>
        <begin position="63"/>
        <end position="84"/>
    </location>
</feature>
<keyword evidence="3 6" id="KW-0812">Transmembrane</keyword>
<dbReference type="OMA" id="CRIAMAW"/>
<evidence type="ECO:0000256" key="6">
    <source>
        <dbReference type="RuleBase" id="RU368066"/>
    </source>
</evidence>
<accession>A0A200R165</accession>
<dbReference type="OrthoDB" id="44736at2759"/>
<dbReference type="EMBL" id="MVGT01000506">
    <property type="protein sequence ID" value="OVA16421.1"/>
    <property type="molecule type" value="Genomic_DNA"/>
</dbReference>
<sequence>MEVEESTTHLKTTATGKISSNLFLLLFYLHLLVAAVLTIFLTIRGLVFSSRFNHHHHHFHPLHWYPPLLTSSACAAITAFSWHAATRCNPSKTIKAAFWLSPLLTFGAGILLLAIGSASGLATAAFVLIFALTQSLYACWIVPRLDYTTKILTVSLSTPPSHTPSLFVAVSLITGTTYSCFSLSGIGGATATWTRFDPLFIFVILLSLAWTMHVIKNVLHVTISRVSYTYFAHALEVGTRVAFKDTLKYSMGSVCIGSVLVPVLSVFRGLARAMNVASGDTDEFMFSCTNCYSGVAGRLVTYGNRWGFVHVGAYGKGFVQASMDTWEMFRRVGMESLIDSDLTGSFCFLCGVAGGSLCTLVGGSWALAVGSGHATEVSIYAFLIGYFMSRIAMSSPQACVSAYHVAFAENPQSLRFDSTIPDRIRELQRSQV</sequence>
<name>A0A200R165_MACCD</name>
<dbReference type="PANTHER" id="PTHR12385">
    <property type="entry name" value="CHOLINE TRANSPORTER-LIKE (SLC FAMILY 44)"/>
    <property type="match status" value="1"/>
</dbReference>
<dbReference type="AlphaFoldDB" id="A0A200R165"/>
<reference evidence="7 8" key="1">
    <citation type="journal article" date="2017" name="Mol. Plant">
        <title>The Genome of Medicinal Plant Macleaya cordata Provides New Insights into Benzylisoquinoline Alkaloids Metabolism.</title>
        <authorList>
            <person name="Liu X."/>
            <person name="Liu Y."/>
            <person name="Huang P."/>
            <person name="Ma Y."/>
            <person name="Qing Z."/>
            <person name="Tang Q."/>
            <person name="Cao H."/>
            <person name="Cheng P."/>
            <person name="Zheng Y."/>
            <person name="Yuan Z."/>
            <person name="Zhou Y."/>
            <person name="Liu J."/>
            <person name="Tang Z."/>
            <person name="Zhuo Y."/>
            <person name="Zhang Y."/>
            <person name="Yu L."/>
            <person name="Huang J."/>
            <person name="Yang P."/>
            <person name="Peng Q."/>
            <person name="Zhang J."/>
            <person name="Jiang W."/>
            <person name="Zhang Z."/>
            <person name="Lin K."/>
            <person name="Ro D.K."/>
            <person name="Chen X."/>
            <person name="Xiong X."/>
            <person name="Shang Y."/>
            <person name="Huang S."/>
            <person name="Zeng J."/>
        </authorList>
    </citation>
    <scope>NUCLEOTIDE SEQUENCE [LARGE SCALE GENOMIC DNA]</scope>
    <source>
        <strain evidence="8">cv. BLH2017</strain>
        <tissue evidence="7">Root</tissue>
    </source>
</reference>
<keyword evidence="8" id="KW-1185">Reference proteome</keyword>
<feature type="transmembrane region" description="Helical" evidence="6">
    <location>
        <begin position="199"/>
        <end position="219"/>
    </location>
</feature>
<comment type="caution">
    <text evidence="7">The sequence shown here is derived from an EMBL/GenBank/DDBJ whole genome shotgun (WGS) entry which is preliminary data.</text>
</comment>
<feature type="transmembrane region" description="Helical" evidence="6">
    <location>
        <begin position="164"/>
        <end position="187"/>
    </location>
</feature>
<organism evidence="7 8">
    <name type="scientific">Macleaya cordata</name>
    <name type="common">Five-seeded plume-poppy</name>
    <name type="synonym">Bocconia cordata</name>
    <dbReference type="NCBI Taxonomy" id="56857"/>
    <lineage>
        <taxon>Eukaryota</taxon>
        <taxon>Viridiplantae</taxon>
        <taxon>Streptophyta</taxon>
        <taxon>Embryophyta</taxon>
        <taxon>Tracheophyta</taxon>
        <taxon>Spermatophyta</taxon>
        <taxon>Magnoliopsida</taxon>
        <taxon>Ranunculales</taxon>
        <taxon>Papaveraceae</taxon>
        <taxon>Papaveroideae</taxon>
        <taxon>Macleaya</taxon>
    </lineage>
</organism>
<dbReference type="GO" id="GO:0005886">
    <property type="term" value="C:plasma membrane"/>
    <property type="evidence" value="ECO:0007669"/>
    <property type="project" value="UniProtKB-SubCell"/>
</dbReference>
<feature type="transmembrane region" description="Helical" evidence="6">
    <location>
        <begin position="249"/>
        <end position="267"/>
    </location>
</feature>
<dbReference type="GO" id="GO:0022857">
    <property type="term" value="F:transmembrane transporter activity"/>
    <property type="evidence" value="ECO:0007669"/>
    <property type="project" value="UniProtKB-UniRule"/>
</dbReference>
<evidence type="ECO:0000256" key="4">
    <source>
        <dbReference type="ARBA" id="ARBA00022989"/>
    </source>
</evidence>
<proteinExistence type="inferred from homology"/>
<evidence type="ECO:0000313" key="7">
    <source>
        <dbReference type="EMBL" id="OVA16421.1"/>
    </source>
</evidence>
<dbReference type="InterPro" id="IPR007603">
    <property type="entry name" value="Choline_transptr-like"/>
</dbReference>
<dbReference type="Pfam" id="PF04515">
    <property type="entry name" value="Choline_transpo"/>
    <property type="match status" value="1"/>
</dbReference>
<feature type="transmembrane region" description="Helical" evidence="6">
    <location>
        <begin position="21"/>
        <end position="43"/>
    </location>
</feature>
<evidence type="ECO:0000256" key="5">
    <source>
        <dbReference type="ARBA" id="ARBA00023136"/>
    </source>
</evidence>
<dbReference type="Proteomes" id="UP000195402">
    <property type="component" value="Unassembled WGS sequence"/>
</dbReference>
<dbReference type="PANTHER" id="PTHR12385:SF84">
    <property type="entry name" value="CHOLINE TRANSPORTER-LIKE PROTEIN"/>
    <property type="match status" value="1"/>
</dbReference>
<gene>
    <name evidence="7" type="ORF">BVC80_243g31</name>
</gene>
<feature type="transmembrane region" description="Helical" evidence="6">
    <location>
        <begin position="96"/>
        <end position="115"/>
    </location>
</feature>
<comment type="subcellular location">
    <subcellularLocation>
        <location evidence="6">Cell membrane</location>
        <topology evidence="6">Multi-pass membrane protein</topology>
    </subcellularLocation>
    <subcellularLocation>
        <location evidence="1">Membrane</location>
        <topology evidence="1">Multi-pass membrane protein</topology>
    </subcellularLocation>
</comment>
<keyword evidence="4 6" id="KW-1133">Transmembrane helix</keyword>
<evidence type="ECO:0000256" key="2">
    <source>
        <dbReference type="ARBA" id="ARBA00007168"/>
    </source>
</evidence>
<dbReference type="InParanoid" id="A0A200R165"/>